<dbReference type="Pfam" id="PF13561">
    <property type="entry name" value="adh_short_C2"/>
    <property type="match status" value="1"/>
</dbReference>
<name>A0A8H3IVN7_9LECA</name>
<dbReference type="OrthoDB" id="294295at2759"/>
<dbReference type="PANTHER" id="PTHR43639:SF1">
    <property type="entry name" value="SHORT-CHAIN DEHYDROGENASE_REDUCTASE FAMILY PROTEIN"/>
    <property type="match status" value="1"/>
</dbReference>
<dbReference type="AlphaFoldDB" id="A0A8H3IVN7"/>
<keyword evidence="5" id="KW-1185">Reference proteome</keyword>
<comment type="similarity">
    <text evidence="1">Belongs to the short-chain dehydrogenases/reductases (SDR) family.</text>
</comment>
<protein>
    <submittedName>
        <fullName evidence="4">Uncharacterized protein</fullName>
    </submittedName>
</protein>
<evidence type="ECO:0000256" key="2">
    <source>
        <dbReference type="ARBA" id="ARBA00022857"/>
    </source>
</evidence>
<accession>A0A8H3IVN7</accession>
<dbReference type="PRINTS" id="PR00081">
    <property type="entry name" value="GDHRDH"/>
</dbReference>
<dbReference type="SUPFAM" id="SSF51735">
    <property type="entry name" value="NAD(P)-binding Rossmann-fold domains"/>
    <property type="match status" value="1"/>
</dbReference>
<comment type="caution">
    <text evidence="4">The sequence shown here is derived from an EMBL/GenBank/DDBJ whole genome shotgun (WGS) entry which is preliminary data.</text>
</comment>
<keyword evidence="3" id="KW-0560">Oxidoreductase</keyword>
<evidence type="ECO:0000256" key="3">
    <source>
        <dbReference type="ARBA" id="ARBA00023002"/>
    </source>
</evidence>
<proteinExistence type="inferred from homology"/>
<dbReference type="NCBIfam" id="NF005559">
    <property type="entry name" value="PRK07231.1"/>
    <property type="match status" value="1"/>
</dbReference>
<keyword evidence="2" id="KW-0521">NADP</keyword>
<dbReference type="Gene3D" id="3.40.50.720">
    <property type="entry name" value="NAD(P)-binding Rossmann-like Domain"/>
    <property type="match status" value="1"/>
</dbReference>
<dbReference type="PANTHER" id="PTHR43639">
    <property type="entry name" value="OXIDOREDUCTASE, SHORT-CHAIN DEHYDROGENASE/REDUCTASE FAMILY (AFU_ORTHOLOGUE AFUA_5G02870)"/>
    <property type="match status" value="1"/>
</dbReference>
<gene>
    <name evidence="4" type="ORF">GOMPHAMPRED_005192</name>
</gene>
<dbReference type="EMBL" id="CAJPDQ010000030">
    <property type="protein sequence ID" value="CAF9928644.1"/>
    <property type="molecule type" value="Genomic_DNA"/>
</dbReference>
<dbReference type="GO" id="GO:0016491">
    <property type="term" value="F:oxidoreductase activity"/>
    <property type="evidence" value="ECO:0007669"/>
    <property type="project" value="UniProtKB-KW"/>
</dbReference>
<dbReference type="InterPro" id="IPR036291">
    <property type="entry name" value="NAD(P)-bd_dom_sf"/>
</dbReference>
<organism evidence="4 5">
    <name type="scientific">Gomphillus americanus</name>
    <dbReference type="NCBI Taxonomy" id="1940652"/>
    <lineage>
        <taxon>Eukaryota</taxon>
        <taxon>Fungi</taxon>
        <taxon>Dikarya</taxon>
        <taxon>Ascomycota</taxon>
        <taxon>Pezizomycotina</taxon>
        <taxon>Lecanoromycetes</taxon>
        <taxon>OSLEUM clade</taxon>
        <taxon>Ostropomycetidae</taxon>
        <taxon>Ostropales</taxon>
        <taxon>Graphidaceae</taxon>
        <taxon>Gomphilloideae</taxon>
        <taxon>Gomphillus</taxon>
    </lineage>
</organism>
<reference evidence="4" key="1">
    <citation type="submission" date="2021-03" db="EMBL/GenBank/DDBJ databases">
        <authorList>
            <person name="Tagirdzhanova G."/>
        </authorList>
    </citation>
    <scope>NUCLEOTIDE SEQUENCE</scope>
</reference>
<evidence type="ECO:0000313" key="5">
    <source>
        <dbReference type="Proteomes" id="UP000664169"/>
    </source>
</evidence>
<dbReference type="InterPro" id="IPR002347">
    <property type="entry name" value="SDR_fam"/>
</dbReference>
<evidence type="ECO:0000256" key="1">
    <source>
        <dbReference type="ARBA" id="ARBA00006484"/>
    </source>
</evidence>
<evidence type="ECO:0000313" key="4">
    <source>
        <dbReference type="EMBL" id="CAF9928644.1"/>
    </source>
</evidence>
<dbReference type="PRINTS" id="PR00080">
    <property type="entry name" value="SDRFAMILY"/>
</dbReference>
<sequence length="256" mass="27057">MPPPALRLANKIAIVTGAGSGFGRAIATRFVQEGAKVLVSDVNESAARETASKIGRDENTFVLKFDVTREEDWREVVSEVEKKWGVLDILVNNAGWAYKNRPTLDVTEADFDRVFNINVKSIFHSVPAVVPSMSKAGGGSIINISSIGSARPRPGLVWYNASKAAVTNASLALAAEYGPQGIRVNAIAPLISGTGLFEAFAGVPYTEENIKGFVAQVPLGRLTDPLDVANAALFLASDEAAFVTGQNLVVDGGKGI</sequence>
<dbReference type="FunFam" id="3.40.50.720:FF:000084">
    <property type="entry name" value="Short-chain dehydrogenase reductase"/>
    <property type="match status" value="1"/>
</dbReference>
<dbReference type="Proteomes" id="UP000664169">
    <property type="component" value="Unassembled WGS sequence"/>
</dbReference>